<dbReference type="EMBL" id="RXIC02000020">
    <property type="protein sequence ID" value="KAB1221560.1"/>
    <property type="molecule type" value="Genomic_DNA"/>
</dbReference>
<reference evidence="2 3" key="1">
    <citation type="journal article" date="2019" name="Plant Biotechnol. J.">
        <title>The red bayberry genome and genetic basis of sex determination.</title>
        <authorList>
            <person name="Jia H.M."/>
            <person name="Jia H.J."/>
            <person name="Cai Q.L."/>
            <person name="Wang Y."/>
            <person name="Zhao H.B."/>
            <person name="Yang W.F."/>
            <person name="Wang G.Y."/>
            <person name="Li Y.H."/>
            <person name="Zhan D.L."/>
            <person name="Shen Y.T."/>
            <person name="Niu Q.F."/>
            <person name="Chang L."/>
            <person name="Qiu J."/>
            <person name="Zhao L."/>
            <person name="Xie H.B."/>
            <person name="Fu W.Y."/>
            <person name="Jin J."/>
            <person name="Li X.W."/>
            <person name="Jiao Y."/>
            <person name="Zhou C.C."/>
            <person name="Tu T."/>
            <person name="Chai C.Y."/>
            <person name="Gao J.L."/>
            <person name="Fan L.J."/>
            <person name="van de Weg E."/>
            <person name="Wang J.Y."/>
            <person name="Gao Z.S."/>
        </authorList>
    </citation>
    <scope>NUCLEOTIDE SEQUENCE [LARGE SCALE GENOMIC DNA]</scope>
    <source>
        <tissue evidence="2">Leaves</tissue>
    </source>
</reference>
<gene>
    <name evidence="2" type="ORF">CJ030_MR2G027127</name>
</gene>
<keyword evidence="1" id="KW-0812">Transmembrane</keyword>
<proteinExistence type="predicted"/>
<comment type="caution">
    <text evidence="2">The sequence shown here is derived from an EMBL/GenBank/DDBJ whole genome shotgun (WGS) entry which is preliminary data.</text>
</comment>
<accession>A0A6A1WFC2</accession>
<evidence type="ECO:0000313" key="2">
    <source>
        <dbReference type="EMBL" id="KAB1221560.1"/>
    </source>
</evidence>
<dbReference type="Proteomes" id="UP000516437">
    <property type="component" value="Chromosome 2"/>
</dbReference>
<keyword evidence="3" id="KW-1185">Reference proteome</keyword>
<dbReference type="AlphaFoldDB" id="A0A6A1WFC2"/>
<feature type="transmembrane region" description="Helical" evidence="1">
    <location>
        <begin position="37"/>
        <end position="56"/>
    </location>
</feature>
<evidence type="ECO:0000313" key="3">
    <source>
        <dbReference type="Proteomes" id="UP000516437"/>
    </source>
</evidence>
<name>A0A6A1WFC2_9ROSI</name>
<protein>
    <submittedName>
        <fullName evidence="2">Uncharacterized protein</fullName>
    </submittedName>
</protein>
<keyword evidence="1" id="KW-1133">Transmembrane helix</keyword>
<organism evidence="2 3">
    <name type="scientific">Morella rubra</name>
    <name type="common">Chinese bayberry</name>
    <dbReference type="NCBI Taxonomy" id="262757"/>
    <lineage>
        <taxon>Eukaryota</taxon>
        <taxon>Viridiplantae</taxon>
        <taxon>Streptophyta</taxon>
        <taxon>Embryophyta</taxon>
        <taxon>Tracheophyta</taxon>
        <taxon>Spermatophyta</taxon>
        <taxon>Magnoliopsida</taxon>
        <taxon>eudicotyledons</taxon>
        <taxon>Gunneridae</taxon>
        <taxon>Pentapetalae</taxon>
        <taxon>rosids</taxon>
        <taxon>fabids</taxon>
        <taxon>Fagales</taxon>
        <taxon>Myricaceae</taxon>
        <taxon>Morella</taxon>
    </lineage>
</organism>
<sequence length="68" mass="7750">MFPSFCERSKRSVEWVDWQVQLHKAVHSSSAKSSMEAVSLFTVVILALQGIARNILVLSNTRQWKICT</sequence>
<evidence type="ECO:0000256" key="1">
    <source>
        <dbReference type="SAM" id="Phobius"/>
    </source>
</evidence>
<keyword evidence="1" id="KW-0472">Membrane</keyword>